<feature type="region of interest" description="Disordered" evidence="2">
    <location>
        <begin position="27"/>
        <end position="51"/>
    </location>
</feature>
<dbReference type="Proteomes" id="UP000000702">
    <property type="component" value="Unassembled WGS sequence"/>
</dbReference>
<name>F9W3T8_TRYCI</name>
<organism evidence="3 4">
    <name type="scientific">Trypanosoma congolense (strain IL3000)</name>
    <dbReference type="NCBI Taxonomy" id="1068625"/>
    <lineage>
        <taxon>Eukaryota</taxon>
        <taxon>Discoba</taxon>
        <taxon>Euglenozoa</taxon>
        <taxon>Kinetoplastea</taxon>
        <taxon>Metakinetoplastina</taxon>
        <taxon>Trypanosomatida</taxon>
        <taxon>Trypanosomatidae</taxon>
        <taxon>Trypanosoma</taxon>
        <taxon>Nannomonas</taxon>
    </lineage>
</organism>
<evidence type="ECO:0000313" key="4">
    <source>
        <dbReference type="Proteomes" id="UP000000702"/>
    </source>
</evidence>
<accession>F9W3T8</accession>
<feature type="coiled-coil region" evidence="1">
    <location>
        <begin position="161"/>
        <end position="192"/>
    </location>
</feature>
<dbReference type="AlphaFoldDB" id="F9W3T8"/>
<feature type="compositionally biased region" description="Basic and acidic residues" evidence="2">
    <location>
        <begin position="90"/>
        <end position="101"/>
    </location>
</feature>
<comment type="caution">
    <text evidence="3">The sequence shown here is derived from an EMBL/GenBank/DDBJ whole genome shotgun (WGS) entry which is preliminary data.</text>
</comment>
<evidence type="ECO:0000256" key="1">
    <source>
        <dbReference type="SAM" id="Coils"/>
    </source>
</evidence>
<dbReference type="VEuPathDB" id="TriTrypDB:TcIL3000_0_27560"/>
<sequence length="272" mass="31061">MQDMNAKPDATQRGVDDGALEGVAASLSRPVGSGCGTLFFPSEDNNSARREECRRVAEINKVAAQEAEKRRMEETANRIEIEKLASLEAERMGREEKEKHAADKRKKKQELFSTIARNSARNKKGKTEMNVSNGGREDFFLHTAHEKDEEIRCKRVQDFYKSAREEMIANQKAKLEAKKREKEEDRRLVQEAVTAANLLIEEKRRIAKKNKESYEASLRAQILSKTKGVTRSSPAARPGPEVRHLYRCPVTRELLPPQEFTVVRPRRSSFCF</sequence>
<evidence type="ECO:0000313" key="3">
    <source>
        <dbReference type="EMBL" id="CCD11812.1"/>
    </source>
</evidence>
<reference evidence="4" key="1">
    <citation type="submission" date="2011-07" db="EMBL/GenBank/DDBJ databases">
        <title>Divergent evolution of antigenic variation in African trypanosomes.</title>
        <authorList>
            <person name="Jackson A.P."/>
            <person name="Berry A."/>
            <person name="Allison H.C."/>
            <person name="Burton P."/>
            <person name="Anderson J."/>
            <person name="Aslett M."/>
            <person name="Brown R."/>
            <person name="Corton N."/>
            <person name="Harris D."/>
            <person name="Hauser H."/>
            <person name="Gamble J."/>
            <person name="Gilderthorp R."/>
            <person name="McQuillan J."/>
            <person name="Quail M.A."/>
            <person name="Sanders M."/>
            <person name="Van Tonder A."/>
            <person name="Ginger M.L."/>
            <person name="Donelson J.E."/>
            <person name="Field M.C."/>
            <person name="Barry J.D."/>
            <person name="Berriman M."/>
            <person name="Hertz-Fowler C."/>
        </authorList>
    </citation>
    <scope>NUCLEOTIDE SEQUENCE [LARGE SCALE GENOMIC DNA]</scope>
    <source>
        <strain evidence="4">IL3000</strain>
    </source>
</reference>
<keyword evidence="4" id="KW-1185">Reference proteome</keyword>
<proteinExistence type="predicted"/>
<dbReference type="EMBL" id="CAEQ01000472">
    <property type="protein sequence ID" value="CCD11812.1"/>
    <property type="molecule type" value="Genomic_DNA"/>
</dbReference>
<protein>
    <submittedName>
        <fullName evidence="3">WGS project CAEQ00000000 data, annotated contig 1108</fullName>
    </submittedName>
</protein>
<feature type="region of interest" description="Disordered" evidence="2">
    <location>
        <begin position="90"/>
        <end position="109"/>
    </location>
</feature>
<evidence type="ECO:0000256" key="2">
    <source>
        <dbReference type="SAM" id="MobiDB-lite"/>
    </source>
</evidence>
<gene>
    <name evidence="3" type="ORF">TCIL3000_0_27560</name>
</gene>
<reference evidence="3 4" key="2">
    <citation type="journal article" date="2012" name="Proc. Natl. Acad. Sci. U.S.A.">
        <title>Antigenic diversity is generated by distinct evolutionary mechanisms in African trypanosome species.</title>
        <authorList>
            <person name="Jackson A.P."/>
            <person name="Berry A."/>
            <person name="Aslett M."/>
            <person name="Allison H.C."/>
            <person name="Burton P."/>
            <person name="Vavrova-Anderson J."/>
            <person name="Brown R."/>
            <person name="Browne H."/>
            <person name="Corton N."/>
            <person name="Hauser H."/>
            <person name="Gamble J."/>
            <person name="Gilderthorp R."/>
            <person name="Marcello L."/>
            <person name="McQuillan J."/>
            <person name="Otto T.D."/>
            <person name="Quail M.A."/>
            <person name="Sanders M.J."/>
            <person name="van Tonder A."/>
            <person name="Ginger M.L."/>
            <person name="Field M.C."/>
            <person name="Barry J.D."/>
            <person name="Hertz-Fowler C."/>
            <person name="Berriman M."/>
        </authorList>
    </citation>
    <scope>NUCLEOTIDE SEQUENCE [LARGE SCALE GENOMIC DNA]</scope>
    <source>
        <strain evidence="3 4">IL3000</strain>
    </source>
</reference>
<keyword evidence="1" id="KW-0175">Coiled coil</keyword>